<dbReference type="InterPro" id="IPR014731">
    <property type="entry name" value="ETF_asu_C"/>
</dbReference>
<dbReference type="InterPro" id="IPR029035">
    <property type="entry name" value="DHS-like_NAD/FAD-binding_dom"/>
</dbReference>
<accession>A0A6P2SAV3</accession>
<feature type="domain" description="Electron transfer flavoprotein alpha subunit C-terminal" evidence="1">
    <location>
        <begin position="16"/>
        <end position="76"/>
    </location>
</feature>
<dbReference type="EMBL" id="CABVPW010000059">
    <property type="protein sequence ID" value="VWC47287.1"/>
    <property type="molecule type" value="Genomic_DNA"/>
</dbReference>
<proteinExistence type="predicted"/>
<gene>
    <name evidence="2" type="ORF">BLA23254_07463</name>
</gene>
<dbReference type="SUPFAM" id="SSF52467">
    <property type="entry name" value="DHS-like NAD/FAD-binding domain"/>
    <property type="match status" value="1"/>
</dbReference>
<dbReference type="Gene3D" id="3.40.50.1220">
    <property type="entry name" value="TPP-binding domain"/>
    <property type="match status" value="1"/>
</dbReference>
<dbReference type="AlphaFoldDB" id="A0A6P2SAV3"/>
<evidence type="ECO:0000259" key="1">
    <source>
        <dbReference type="Pfam" id="PF00766"/>
    </source>
</evidence>
<organism evidence="2 3">
    <name type="scientific">Burkholderia lata (strain ATCC 17760 / DSM 23089 / LMG 22485 / NCIMB 9086 / R18194 / 383)</name>
    <dbReference type="NCBI Taxonomy" id="482957"/>
    <lineage>
        <taxon>Bacteria</taxon>
        <taxon>Pseudomonadati</taxon>
        <taxon>Pseudomonadota</taxon>
        <taxon>Betaproteobacteria</taxon>
        <taxon>Burkholderiales</taxon>
        <taxon>Burkholderiaceae</taxon>
        <taxon>Burkholderia</taxon>
        <taxon>Burkholderia cepacia complex</taxon>
    </lineage>
</organism>
<reference evidence="2 3" key="1">
    <citation type="submission" date="2019-09" db="EMBL/GenBank/DDBJ databases">
        <authorList>
            <person name="Depoorter E."/>
        </authorList>
    </citation>
    <scope>NUCLEOTIDE SEQUENCE [LARGE SCALE GENOMIC DNA]</scope>
    <source>
        <strain evidence="2">LMG 23254</strain>
    </source>
</reference>
<name>A0A6P2SAV3_BURL3</name>
<sequence>MWQNTTFKRPILRIALGSGKNDTKTRESLTGKLQVALGISRAAGDADSARNDYHVRQPRKIVEPQPNIAIEISGAI</sequence>
<evidence type="ECO:0000313" key="3">
    <source>
        <dbReference type="Proteomes" id="UP000494218"/>
    </source>
</evidence>
<dbReference type="Pfam" id="PF00766">
    <property type="entry name" value="ETF_alpha"/>
    <property type="match status" value="1"/>
</dbReference>
<dbReference type="Proteomes" id="UP000494218">
    <property type="component" value="Unassembled WGS sequence"/>
</dbReference>
<evidence type="ECO:0000313" key="2">
    <source>
        <dbReference type="EMBL" id="VWC47287.1"/>
    </source>
</evidence>
<protein>
    <submittedName>
        <fullName evidence="2">Electron transfer flavoprotein subunit beta</fullName>
    </submittedName>
</protein>